<evidence type="ECO:0000313" key="2">
    <source>
        <dbReference type="Proteomes" id="UP000887540"/>
    </source>
</evidence>
<evidence type="ECO:0000313" key="3">
    <source>
        <dbReference type="WBParaSite" id="ACRNAN_Path_638.g2367.t4"/>
    </source>
</evidence>
<keyword evidence="2" id="KW-1185">Reference proteome</keyword>
<feature type="compositionally biased region" description="Polar residues" evidence="1">
    <location>
        <begin position="163"/>
        <end position="180"/>
    </location>
</feature>
<feature type="compositionally biased region" description="Gly residues" evidence="1">
    <location>
        <begin position="111"/>
        <end position="121"/>
    </location>
</feature>
<protein>
    <submittedName>
        <fullName evidence="3">Uncharacterized protein</fullName>
    </submittedName>
</protein>
<accession>A0A914C965</accession>
<dbReference type="WBParaSite" id="ACRNAN_Path_638.g2367.t4">
    <property type="protein sequence ID" value="ACRNAN_Path_638.g2367.t4"/>
    <property type="gene ID" value="ACRNAN_Path_638.g2367"/>
</dbReference>
<evidence type="ECO:0000256" key="1">
    <source>
        <dbReference type="SAM" id="MobiDB-lite"/>
    </source>
</evidence>
<reference evidence="3" key="1">
    <citation type="submission" date="2022-11" db="UniProtKB">
        <authorList>
            <consortium name="WormBaseParasite"/>
        </authorList>
    </citation>
    <scope>IDENTIFICATION</scope>
</reference>
<dbReference type="Proteomes" id="UP000887540">
    <property type="component" value="Unplaced"/>
</dbReference>
<name>A0A914C965_9BILA</name>
<proteinExistence type="predicted"/>
<feature type="region of interest" description="Disordered" evidence="1">
    <location>
        <begin position="144"/>
        <end position="195"/>
    </location>
</feature>
<organism evidence="2 3">
    <name type="scientific">Acrobeloides nanus</name>
    <dbReference type="NCBI Taxonomy" id="290746"/>
    <lineage>
        <taxon>Eukaryota</taxon>
        <taxon>Metazoa</taxon>
        <taxon>Ecdysozoa</taxon>
        <taxon>Nematoda</taxon>
        <taxon>Chromadorea</taxon>
        <taxon>Rhabditida</taxon>
        <taxon>Tylenchina</taxon>
        <taxon>Cephalobomorpha</taxon>
        <taxon>Cephaloboidea</taxon>
        <taxon>Cephalobidae</taxon>
        <taxon>Acrobeloides</taxon>
    </lineage>
</organism>
<dbReference type="AlphaFoldDB" id="A0A914C965"/>
<feature type="region of interest" description="Disordered" evidence="1">
    <location>
        <begin position="94"/>
        <end position="130"/>
    </location>
</feature>
<sequence>MDDDDNSFQEANLLLSTALKQLDDALNKGAPPSNIYRIYTESIQDLPRYTYMKGNGNTNGYNGYSDHRRAHSPNSDYKNANILEIEADVSDTASYENNNNNMNGHGHHNGHGNGHLNGHGHGSIMNGISKIDDSPHRLAWEATITNWDDGNEPKESSISSSSPDNFNPESPPTDIQSSSPDARMNRVGEKPPTPLRTFIKAIEDERIGAPDVDTTMKILKWLMKSPDIRYEKVGF</sequence>